<evidence type="ECO:0000256" key="3">
    <source>
        <dbReference type="ARBA" id="ARBA00022729"/>
    </source>
</evidence>
<dbReference type="AlphaFoldDB" id="D3BQC6"/>
<dbReference type="SUPFAM" id="SSF117074">
    <property type="entry name" value="Hypothetical protein PA1324"/>
    <property type="match status" value="2"/>
</dbReference>
<dbReference type="InterPro" id="IPR051417">
    <property type="entry name" value="SDr/BOS_complex"/>
</dbReference>
<keyword evidence="2" id="KW-0964">Secreted</keyword>
<dbReference type="GeneID" id="31365582"/>
<evidence type="ECO:0000256" key="4">
    <source>
        <dbReference type="SAM" id="MobiDB-lite"/>
    </source>
</evidence>
<protein>
    <recommendedName>
        <fullName evidence="5">SD-repeat containing protein B domain-containing protein</fullName>
    </recommendedName>
</protein>
<evidence type="ECO:0000313" key="6">
    <source>
        <dbReference type="EMBL" id="EFA76346.1"/>
    </source>
</evidence>
<evidence type="ECO:0000259" key="5">
    <source>
        <dbReference type="Pfam" id="PF17210"/>
    </source>
</evidence>
<comment type="caution">
    <text evidence="6">The sequence shown here is derived from an EMBL/GenBank/DDBJ whole genome shotgun (WGS) entry which is preliminary data.</text>
</comment>
<feature type="domain" description="SD-repeat containing protein B" evidence="5">
    <location>
        <begin position="301"/>
        <end position="371"/>
    </location>
</feature>
<accession>D3BQC6</accession>
<dbReference type="InterPro" id="IPR033764">
    <property type="entry name" value="Sdr_B"/>
</dbReference>
<dbReference type="Pfam" id="PF17210">
    <property type="entry name" value="SdrD_B"/>
    <property type="match status" value="2"/>
</dbReference>
<evidence type="ECO:0000256" key="2">
    <source>
        <dbReference type="ARBA" id="ARBA00022525"/>
    </source>
</evidence>
<gene>
    <name evidence="6" type="ORF">PPL_10111</name>
</gene>
<dbReference type="OMA" id="WESDIAM"/>
<sequence>MNLAVHYQCKNAVIIRSIFIKFLKNKKMHTKTVCLMALLFMFVSSSWSLRFNERFEKAVICLCDNTTMSYYDFSNVKPALSDPRSYYLEMNDTKVIVKVTGANLPLVVGSKIPYKAVLDNNHKYFDFTGRQDINVLLHQSCSQSPSNVTFDFLTPMNDTFLVLFGISDSDLLQMNAWDAYGMPINLLNWNTIDHGFLHPSGMNAAFLSNQAVGGKGSLMFNGTSSNVKSYVIVKPNISVSKITFTLSSVCQPPSCMGLNMMYAFIKGKCIDTTTPTPSPTRSPTPTPSPPPLHRYALNGTFYYDRNENGRQDPEDLPISNMQVMATRASDGRQITVVTNNNGVYTHRGLPDGTYILGPRMSQGVMSTVKTGPNGNILNPATAMSDPVVLTNTTAGLITLSENSFLLNGLNGAIKIQKLGIMGVVCTDKDGDGKMTPILDNGIDGITVELYDQNNKLINTTETRSVGRWMFDNVPLGKYSVQIKVPDGMKSTSTDYPTGKISNIDANKQNPQSVAVPQGLGWESDIAMGPYTVCLQVIHI</sequence>
<organism evidence="6 7">
    <name type="scientific">Heterostelium pallidum (strain ATCC 26659 / Pp 5 / PN500)</name>
    <name type="common">Cellular slime mold</name>
    <name type="synonym">Polysphondylium pallidum</name>
    <dbReference type="NCBI Taxonomy" id="670386"/>
    <lineage>
        <taxon>Eukaryota</taxon>
        <taxon>Amoebozoa</taxon>
        <taxon>Evosea</taxon>
        <taxon>Eumycetozoa</taxon>
        <taxon>Dictyostelia</taxon>
        <taxon>Acytosteliales</taxon>
        <taxon>Acytosteliaceae</taxon>
        <taxon>Heterostelium</taxon>
    </lineage>
</organism>
<evidence type="ECO:0000313" key="7">
    <source>
        <dbReference type="Proteomes" id="UP000001396"/>
    </source>
</evidence>
<dbReference type="InterPro" id="IPR013783">
    <property type="entry name" value="Ig-like_fold"/>
</dbReference>
<evidence type="ECO:0000256" key="1">
    <source>
        <dbReference type="ARBA" id="ARBA00004613"/>
    </source>
</evidence>
<feature type="region of interest" description="Disordered" evidence="4">
    <location>
        <begin position="273"/>
        <end position="293"/>
    </location>
</feature>
<dbReference type="EMBL" id="ADBJ01000047">
    <property type="protein sequence ID" value="EFA76346.1"/>
    <property type="molecule type" value="Genomic_DNA"/>
</dbReference>
<reference evidence="6 7" key="1">
    <citation type="journal article" date="2011" name="Genome Res.">
        <title>Phylogeny-wide analysis of social amoeba genomes highlights ancient origins for complex intercellular communication.</title>
        <authorList>
            <person name="Heidel A.J."/>
            <person name="Lawal H.M."/>
            <person name="Felder M."/>
            <person name="Schilde C."/>
            <person name="Helps N.R."/>
            <person name="Tunggal B."/>
            <person name="Rivero F."/>
            <person name="John U."/>
            <person name="Schleicher M."/>
            <person name="Eichinger L."/>
            <person name="Platzer M."/>
            <person name="Noegel A.A."/>
            <person name="Schaap P."/>
            <person name="Gloeckner G."/>
        </authorList>
    </citation>
    <scope>NUCLEOTIDE SEQUENCE [LARGE SCALE GENOMIC DNA]</scope>
    <source>
        <strain evidence="7">ATCC 26659 / Pp 5 / PN500</strain>
    </source>
</reference>
<dbReference type="GO" id="GO:0005576">
    <property type="term" value="C:extracellular region"/>
    <property type="evidence" value="ECO:0007669"/>
    <property type="project" value="UniProtKB-SubCell"/>
</dbReference>
<keyword evidence="7" id="KW-1185">Reference proteome</keyword>
<dbReference type="InParanoid" id="D3BQC6"/>
<dbReference type="RefSeq" id="XP_020428478.1">
    <property type="nucleotide sequence ID" value="XM_020580893.1"/>
</dbReference>
<comment type="subcellular location">
    <subcellularLocation>
        <location evidence="1">Secreted</location>
    </subcellularLocation>
</comment>
<dbReference type="Proteomes" id="UP000001396">
    <property type="component" value="Unassembled WGS sequence"/>
</dbReference>
<name>D3BQC6_HETP5</name>
<feature type="domain" description="SD-repeat containing protein B" evidence="5">
    <location>
        <begin position="423"/>
        <end position="513"/>
    </location>
</feature>
<dbReference type="Gene3D" id="2.60.40.10">
    <property type="entry name" value="Immunoglobulins"/>
    <property type="match status" value="2"/>
</dbReference>
<keyword evidence="3" id="KW-0732">Signal</keyword>
<proteinExistence type="predicted"/>
<feature type="compositionally biased region" description="Pro residues" evidence="4">
    <location>
        <begin position="276"/>
        <end position="292"/>
    </location>
</feature>
<dbReference type="PANTHER" id="PTHR23303">
    <property type="entry name" value="CARBOXYPEPTIDASE REGULATORY REGION-CONTAINING"/>
    <property type="match status" value="1"/>
</dbReference>